<dbReference type="EMBL" id="SRLO01000001">
    <property type="protein sequence ID" value="TNN89472.1"/>
    <property type="molecule type" value="Genomic_DNA"/>
</dbReference>
<keyword evidence="2" id="KW-1185">Reference proteome</keyword>
<gene>
    <name evidence="1" type="ORF">EYF80_000075</name>
</gene>
<comment type="caution">
    <text evidence="1">The sequence shown here is derived from an EMBL/GenBank/DDBJ whole genome shotgun (WGS) entry which is preliminary data.</text>
</comment>
<name>A0A4Z2JJQ5_9TELE</name>
<dbReference type="AlphaFoldDB" id="A0A4Z2JJQ5"/>
<reference evidence="1 2" key="1">
    <citation type="submission" date="2019-03" db="EMBL/GenBank/DDBJ databases">
        <title>First draft genome of Liparis tanakae, snailfish: a comprehensive survey of snailfish specific genes.</title>
        <authorList>
            <person name="Kim W."/>
            <person name="Song I."/>
            <person name="Jeong J.-H."/>
            <person name="Kim D."/>
            <person name="Kim S."/>
            <person name="Ryu S."/>
            <person name="Song J.Y."/>
            <person name="Lee S.K."/>
        </authorList>
    </citation>
    <scope>NUCLEOTIDE SEQUENCE [LARGE SCALE GENOMIC DNA]</scope>
    <source>
        <tissue evidence="1">Muscle</tissue>
    </source>
</reference>
<dbReference type="Proteomes" id="UP000314294">
    <property type="component" value="Unassembled WGS sequence"/>
</dbReference>
<accession>A0A4Z2JJQ5</accession>
<sequence>MFRGVTLWINGSTDVTVVLVQIKTGDEQREKLQCKKSRWRPDHVTEATRFAPCPPRAFTHCSYRRYDTTVGYDSLHLGCRRESTPPPASSATLPELLPPLKGMFSLLVSARTDAALLSDGEKRTLIGVIKSHHVTEPRGHMQQRLSET</sequence>
<protein>
    <submittedName>
        <fullName evidence="1">Uncharacterized protein</fullName>
    </submittedName>
</protein>
<evidence type="ECO:0000313" key="1">
    <source>
        <dbReference type="EMBL" id="TNN89472.1"/>
    </source>
</evidence>
<proteinExistence type="predicted"/>
<evidence type="ECO:0000313" key="2">
    <source>
        <dbReference type="Proteomes" id="UP000314294"/>
    </source>
</evidence>
<organism evidence="1 2">
    <name type="scientific">Liparis tanakae</name>
    <name type="common">Tanaka's snailfish</name>
    <dbReference type="NCBI Taxonomy" id="230148"/>
    <lineage>
        <taxon>Eukaryota</taxon>
        <taxon>Metazoa</taxon>
        <taxon>Chordata</taxon>
        <taxon>Craniata</taxon>
        <taxon>Vertebrata</taxon>
        <taxon>Euteleostomi</taxon>
        <taxon>Actinopterygii</taxon>
        <taxon>Neopterygii</taxon>
        <taxon>Teleostei</taxon>
        <taxon>Neoteleostei</taxon>
        <taxon>Acanthomorphata</taxon>
        <taxon>Eupercaria</taxon>
        <taxon>Perciformes</taxon>
        <taxon>Cottioidei</taxon>
        <taxon>Cottales</taxon>
        <taxon>Liparidae</taxon>
        <taxon>Liparis</taxon>
    </lineage>
</organism>